<dbReference type="STRING" id="985054.SAMN05444358_101198"/>
<dbReference type="Gene3D" id="3.30.200.210">
    <property type="match status" value="1"/>
</dbReference>
<dbReference type="NCBIfam" id="TIGR01973">
    <property type="entry name" value="NuoG"/>
    <property type="match status" value="1"/>
</dbReference>
<proteinExistence type="inferred from homology"/>
<keyword evidence="6 10" id="KW-0408">Iron</keyword>
<dbReference type="FunFam" id="3.40.50.740:FF:000030">
    <property type="entry name" value="NADH-quinone oxidoreductase"/>
    <property type="match status" value="1"/>
</dbReference>
<comment type="similarity">
    <text evidence="2 10">Belongs to the complex I 75 kDa subunit family.</text>
</comment>
<evidence type="ECO:0000256" key="7">
    <source>
        <dbReference type="ARBA" id="ARBA00023014"/>
    </source>
</evidence>
<sequence>MSDLRKVNIDGQEIEVDGAMTLIQACEQAGVEVPRFCYHERLSIAGNCRMCLVEVVGGPPKPAASCAMQVRDLRPGPEGQAPVVKTNSPMVKKAREGVMEFLLINHPLDCPICDQGGECDLQDQAMAYGVSGSRFKEAKRAVDDLDLGPLVGTAMTRCISCTRCVRFTTEVAGITQMGQTGRGEDSEITSYLNQTLDSNLQGNIIDLCPVGALTSKPYAFTARPWELTKTESIDVMDALGSNVRVDTKGREVMRFLPRNHDGVNEEWISDKTRFVWDGLRRQRLDKPYVRENGKLRPASWPEALTKAATALKAAEKPAGIVGDLAPVEAIFALKQMIEGQGGFVECRTDGARLPAGNRAAYVGTAAIEDVDHAERILLIGTNPRDEAPVLNARLRKAWAHGAEVALVGPAVDLTYDYHHVGNDRTALQQVVDMGGDDEIKGKRSLVIIGQGALQEADGAAVLAAAQTIATNTESGLIVLHTAASRVGAMDIDATNEGGMEAVSAADVIYNLGADEVEIGEGAFVIYQGSHGDRGAHRADVILPGAAYTEENGLFVNTEGRPQLAMRAGFAPGEAKENWAILRALSAELGATLPYDSLAQLRTALIETIPHLSRIDEVIENDVQALDAGPLGKATFRNVVKDFYLTNPIARASQLMAELSAQAQARKSEKIAAE</sequence>
<dbReference type="GO" id="GO:0016020">
    <property type="term" value="C:membrane"/>
    <property type="evidence" value="ECO:0007669"/>
    <property type="project" value="InterPro"/>
</dbReference>
<dbReference type="SUPFAM" id="SSF53706">
    <property type="entry name" value="Formate dehydrogenase/DMSO reductase, domains 1-3"/>
    <property type="match status" value="1"/>
</dbReference>
<dbReference type="InterPro" id="IPR010228">
    <property type="entry name" value="NADH_UbQ_OxRdtase_Gsu"/>
</dbReference>
<dbReference type="PROSITE" id="PS00641">
    <property type="entry name" value="COMPLEX1_75K_1"/>
    <property type="match status" value="1"/>
</dbReference>
<evidence type="ECO:0000259" key="13">
    <source>
        <dbReference type="PROSITE" id="PS51839"/>
    </source>
</evidence>
<keyword evidence="10" id="KW-0001">2Fe-2S</keyword>
<comment type="function">
    <text evidence="10">NDH-1 shuttles electrons from NADH, via FMN and iron-sulfur (Fe-S) centers, to quinones in the respiratory chain. Couples the redox reaction to proton translocation (for every two electrons transferred, four hydrogen ions are translocated across the cytoplasmic membrane), and thus conserves the redox energy in a proton gradient.</text>
</comment>
<keyword evidence="15" id="KW-1185">Reference proteome</keyword>
<dbReference type="InterPro" id="IPR001041">
    <property type="entry name" value="2Fe-2S_ferredoxin-type"/>
</dbReference>
<feature type="domain" description="2Fe-2S ferredoxin-type" evidence="11">
    <location>
        <begin position="5"/>
        <end position="90"/>
    </location>
</feature>
<dbReference type="SUPFAM" id="SSF54292">
    <property type="entry name" value="2Fe-2S ferredoxin-like"/>
    <property type="match status" value="1"/>
</dbReference>
<dbReference type="eggNOG" id="COG1034">
    <property type="taxonomic scope" value="Bacteria"/>
</dbReference>
<dbReference type="Proteomes" id="UP000183400">
    <property type="component" value="Unassembled WGS sequence"/>
</dbReference>
<evidence type="ECO:0000256" key="1">
    <source>
        <dbReference type="ARBA" id="ARBA00001966"/>
    </source>
</evidence>
<evidence type="ECO:0000256" key="3">
    <source>
        <dbReference type="ARBA" id="ARBA00022485"/>
    </source>
</evidence>
<dbReference type="PANTHER" id="PTHR43105:SF13">
    <property type="entry name" value="NADH-UBIQUINONE OXIDOREDUCTASE 75 KDA SUBUNIT, MITOCHONDRIAL"/>
    <property type="match status" value="1"/>
</dbReference>
<dbReference type="InterPro" id="IPR015405">
    <property type="entry name" value="NDUFS1-like_C"/>
</dbReference>
<dbReference type="PROSITE" id="PS51839">
    <property type="entry name" value="4FE4S_HC3"/>
    <property type="match status" value="1"/>
</dbReference>
<dbReference type="Pfam" id="PF10588">
    <property type="entry name" value="NADH-G_4Fe-4S_3"/>
    <property type="match status" value="1"/>
</dbReference>
<dbReference type="InterPro" id="IPR036010">
    <property type="entry name" value="2Fe-2S_ferredoxin-like_sf"/>
</dbReference>
<dbReference type="PROSITE" id="PS00643">
    <property type="entry name" value="COMPLEX1_75K_3"/>
    <property type="match status" value="1"/>
</dbReference>
<dbReference type="AlphaFoldDB" id="A0A1H2RMN3"/>
<comment type="cofactor">
    <cofactor evidence="1 10">
        <name>[4Fe-4S] cluster</name>
        <dbReference type="ChEBI" id="CHEBI:49883"/>
    </cofactor>
</comment>
<dbReference type="EC" id="7.1.1.-" evidence="10"/>
<dbReference type="GO" id="GO:0016651">
    <property type="term" value="F:oxidoreductase activity, acting on NAD(P)H"/>
    <property type="evidence" value="ECO:0007669"/>
    <property type="project" value="InterPro"/>
</dbReference>
<feature type="domain" description="4Fe-4S His(Cys)3-ligated-type" evidence="13">
    <location>
        <begin position="90"/>
        <end position="129"/>
    </location>
</feature>
<dbReference type="FunFam" id="3.30.200.210:FF:000002">
    <property type="entry name" value="NADH-ubiquinone oxidoreductase 75 kDa subunit"/>
    <property type="match status" value="1"/>
</dbReference>
<dbReference type="InterPro" id="IPR019574">
    <property type="entry name" value="NADH_UbQ_OxRdtase_Gsu_4Fe4S-bd"/>
</dbReference>
<dbReference type="InterPro" id="IPR054351">
    <property type="entry name" value="NADH_UbQ_OxRdtase_ferredoxin"/>
</dbReference>
<dbReference type="PANTHER" id="PTHR43105">
    <property type="entry name" value="RESPIRATORY NITRATE REDUCTASE"/>
    <property type="match status" value="1"/>
</dbReference>
<dbReference type="PROSITE" id="PS00642">
    <property type="entry name" value="COMPLEX1_75K_2"/>
    <property type="match status" value="1"/>
</dbReference>
<keyword evidence="5 10" id="KW-1278">Translocase</keyword>
<keyword evidence="3 10" id="KW-0004">4Fe-4S</keyword>
<evidence type="ECO:0000256" key="5">
    <source>
        <dbReference type="ARBA" id="ARBA00022967"/>
    </source>
</evidence>
<name>A0A1H2RMN3_9RHOB</name>
<dbReference type="Gene3D" id="3.30.70.20">
    <property type="match status" value="1"/>
</dbReference>
<dbReference type="Gene3D" id="3.40.50.740">
    <property type="match status" value="1"/>
</dbReference>
<dbReference type="Pfam" id="PF13510">
    <property type="entry name" value="Fer2_4"/>
    <property type="match status" value="1"/>
</dbReference>
<protein>
    <recommendedName>
        <fullName evidence="10">NADH-quinone oxidoreductase</fullName>
        <ecNumber evidence="10">7.1.1.-</ecNumber>
    </recommendedName>
</protein>
<dbReference type="FunFam" id="3.10.20.740:FF:000001">
    <property type="entry name" value="NADH-quinone oxidoreductase subunit G"/>
    <property type="match status" value="1"/>
</dbReference>
<dbReference type="GO" id="GO:0042773">
    <property type="term" value="P:ATP synthesis coupled electron transport"/>
    <property type="evidence" value="ECO:0007669"/>
    <property type="project" value="InterPro"/>
</dbReference>
<evidence type="ECO:0000313" key="14">
    <source>
        <dbReference type="EMBL" id="SDW20024.1"/>
    </source>
</evidence>
<accession>A0A1H2RMN3</accession>
<gene>
    <name evidence="14" type="ORF">SAMN05444358_101198</name>
</gene>
<dbReference type="Pfam" id="PF22117">
    <property type="entry name" value="Fer4_Nqo3"/>
    <property type="match status" value="1"/>
</dbReference>
<dbReference type="GO" id="GO:0048038">
    <property type="term" value="F:quinone binding"/>
    <property type="evidence" value="ECO:0007669"/>
    <property type="project" value="UniProtKB-UniRule"/>
</dbReference>
<reference evidence="15" key="1">
    <citation type="submission" date="2016-10" db="EMBL/GenBank/DDBJ databases">
        <authorList>
            <person name="Varghese N."/>
            <person name="Submissions S."/>
        </authorList>
    </citation>
    <scope>NUCLEOTIDE SEQUENCE [LARGE SCALE GENOMIC DNA]</scope>
    <source>
        <strain evidence="15">DSM 27839</strain>
    </source>
</reference>
<evidence type="ECO:0000259" key="12">
    <source>
        <dbReference type="PROSITE" id="PS51669"/>
    </source>
</evidence>
<dbReference type="RefSeq" id="WP_074733720.1">
    <property type="nucleotide sequence ID" value="NZ_FNNP01000001.1"/>
</dbReference>
<keyword evidence="7 10" id="KW-0411">Iron-sulfur</keyword>
<dbReference type="Pfam" id="PF09326">
    <property type="entry name" value="NADH_dhqG_C"/>
    <property type="match status" value="1"/>
</dbReference>
<dbReference type="EMBL" id="FNNP01000001">
    <property type="protein sequence ID" value="SDW20024.1"/>
    <property type="molecule type" value="Genomic_DNA"/>
</dbReference>
<feature type="domain" description="4Fe-4S Mo/W bis-MGD-type" evidence="12">
    <location>
        <begin position="227"/>
        <end position="283"/>
    </location>
</feature>
<dbReference type="OrthoDB" id="9816402at2"/>
<dbReference type="SMART" id="SM00929">
    <property type="entry name" value="NADH-G_4Fe-4S_3"/>
    <property type="match status" value="1"/>
</dbReference>
<dbReference type="FunFam" id="3.30.70.20:FF:000002">
    <property type="entry name" value="NADH-ubiquinone oxidoreductase 75 kDa subunit"/>
    <property type="match status" value="1"/>
</dbReference>
<comment type="cofactor">
    <cofactor evidence="10">
        <name>[2Fe-2S] cluster</name>
        <dbReference type="ChEBI" id="CHEBI:190135"/>
    </cofactor>
    <text evidence="10">Binds 1 [2Fe-2S] cluster per subunit.</text>
</comment>
<dbReference type="Gene3D" id="3.10.20.740">
    <property type="match status" value="1"/>
</dbReference>
<dbReference type="SUPFAM" id="SSF54862">
    <property type="entry name" value="4Fe-4S ferredoxins"/>
    <property type="match status" value="1"/>
</dbReference>
<dbReference type="InterPro" id="IPR006963">
    <property type="entry name" value="Mopterin_OxRdtase_4Fe-4S_dom"/>
</dbReference>
<dbReference type="GO" id="GO:0008137">
    <property type="term" value="F:NADH dehydrogenase (ubiquinone) activity"/>
    <property type="evidence" value="ECO:0007669"/>
    <property type="project" value="UniProtKB-UniRule"/>
</dbReference>
<dbReference type="InterPro" id="IPR006656">
    <property type="entry name" value="Mopterin_OxRdtase"/>
</dbReference>
<dbReference type="PROSITE" id="PS51669">
    <property type="entry name" value="4FE4S_MOW_BIS_MGD"/>
    <property type="match status" value="1"/>
</dbReference>
<dbReference type="GO" id="GO:0046872">
    <property type="term" value="F:metal ion binding"/>
    <property type="evidence" value="ECO:0007669"/>
    <property type="project" value="UniProtKB-UniRule"/>
</dbReference>
<evidence type="ECO:0000313" key="15">
    <source>
        <dbReference type="Proteomes" id="UP000183400"/>
    </source>
</evidence>
<evidence type="ECO:0000256" key="10">
    <source>
        <dbReference type="RuleBase" id="RU003525"/>
    </source>
</evidence>
<evidence type="ECO:0000256" key="8">
    <source>
        <dbReference type="ARBA" id="ARBA00023027"/>
    </source>
</evidence>
<evidence type="ECO:0000256" key="6">
    <source>
        <dbReference type="ARBA" id="ARBA00023004"/>
    </source>
</evidence>
<dbReference type="GO" id="GO:0051537">
    <property type="term" value="F:2 iron, 2 sulfur cluster binding"/>
    <property type="evidence" value="ECO:0007669"/>
    <property type="project" value="UniProtKB-UniRule"/>
</dbReference>
<comment type="catalytic activity">
    <reaction evidence="9 10">
        <text>a quinone + NADH + 5 H(+)(in) = a quinol + NAD(+) + 4 H(+)(out)</text>
        <dbReference type="Rhea" id="RHEA:57888"/>
        <dbReference type="ChEBI" id="CHEBI:15378"/>
        <dbReference type="ChEBI" id="CHEBI:24646"/>
        <dbReference type="ChEBI" id="CHEBI:57540"/>
        <dbReference type="ChEBI" id="CHEBI:57945"/>
        <dbReference type="ChEBI" id="CHEBI:132124"/>
    </reaction>
</comment>
<dbReference type="InterPro" id="IPR000283">
    <property type="entry name" value="NADH_UbQ_OxRdtase_75kDa_su_CS"/>
</dbReference>
<dbReference type="CDD" id="cd00207">
    <property type="entry name" value="fer2"/>
    <property type="match status" value="1"/>
</dbReference>
<keyword evidence="4 10" id="KW-0479">Metal-binding</keyword>
<dbReference type="InterPro" id="IPR050123">
    <property type="entry name" value="Prok_molybdopt-oxidoreductase"/>
</dbReference>
<keyword evidence="8 10" id="KW-0520">NAD</keyword>
<dbReference type="GO" id="GO:0051539">
    <property type="term" value="F:4 iron, 4 sulfur cluster binding"/>
    <property type="evidence" value="ECO:0007669"/>
    <property type="project" value="UniProtKB-KW"/>
</dbReference>
<keyword evidence="10" id="KW-0874">Quinone</keyword>
<evidence type="ECO:0000256" key="4">
    <source>
        <dbReference type="ARBA" id="ARBA00022723"/>
    </source>
</evidence>
<evidence type="ECO:0000256" key="9">
    <source>
        <dbReference type="ARBA" id="ARBA00047712"/>
    </source>
</evidence>
<organism evidence="14 15">
    <name type="scientific">Ruegeria halocynthiae</name>
    <dbReference type="NCBI Taxonomy" id="985054"/>
    <lineage>
        <taxon>Bacteria</taxon>
        <taxon>Pseudomonadati</taxon>
        <taxon>Pseudomonadota</taxon>
        <taxon>Alphaproteobacteria</taxon>
        <taxon>Rhodobacterales</taxon>
        <taxon>Roseobacteraceae</taxon>
        <taxon>Ruegeria</taxon>
    </lineage>
</organism>
<dbReference type="Pfam" id="PF22151">
    <property type="entry name" value="Fer4_NDSU1"/>
    <property type="match status" value="1"/>
</dbReference>
<dbReference type="Pfam" id="PF00384">
    <property type="entry name" value="Molybdopterin"/>
    <property type="match status" value="1"/>
</dbReference>
<evidence type="ECO:0000256" key="2">
    <source>
        <dbReference type="ARBA" id="ARBA00005404"/>
    </source>
</evidence>
<dbReference type="PROSITE" id="PS51085">
    <property type="entry name" value="2FE2S_FER_2"/>
    <property type="match status" value="1"/>
</dbReference>
<evidence type="ECO:0000259" key="11">
    <source>
        <dbReference type="PROSITE" id="PS51085"/>
    </source>
</evidence>